<dbReference type="PANTHER" id="PTHR46068">
    <property type="entry name" value="PROTEIN CBG27172"/>
    <property type="match status" value="1"/>
</dbReference>
<dbReference type="SUPFAM" id="SSF46689">
    <property type="entry name" value="Homeodomain-like"/>
    <property type="match status" value="1"/>
</dbReference>
<dbReference type="EMBL" id="CP092881">
    <property type="protein sequence ID" value="UYV81017.1"/>
    <property type="molecule type" value="Genomic_DNA"/>
</dbReference>
<name>A0ABY6LLG3_9ARAC</name>
<sequence>MRDGEDGHLRLLKINNKIVRRIVKQYREQGHYGVLPKSGRPRTVNTSATQKIIKKRVARNDGISMNSIASDLGISRKRWQNIVKRNLGLRSYRLYRGQTLSEAAMKNRLD</sequence>
<dbReference type="PANTHER" id="PTHR46068:SF1">
    <property type="entry name" value="TRANSPOSASE IS30-LIKE HTH DOMAIN-CONTAINING PROTEIN"/>
    <property type="match status" value="1"/>
</dbReference>
<comment type="subcellular location">
    <subcellularLocation>
        <location evidence="1">Nucleus</location>
    </subcellularLocation>
</comment>
<proteinExistence type="predicted"/>
<gene>
    <name evidence="2" type="ORF">LAZ67_19002534</name>
</gene>
<dbReference type="Proteomes" id="UP001235939">
    <property type="component" value="Chromosome 19"/>
</dbReference>
<evidence type="ECO:0000256" key="1">
    <source>
        <dbReference type="ARBA" id="ARBA00004123"/>
    </source>
</evidence>
<keyword evidence="3" id="KW-1185">Reference proteome</keyword>
<evidence type="ECO:0000313" key="2">
    <source>
        <dbReference type="EMBL" id="UYV81017.1"/>
    </source>
</evidence>
<reference evidence="2 3" key="1">
    <citation type="submission" date="2022-01" db="EMBL/GenBank/DDBJ databases">
        <title>A chromosomal length assembly of Cordylochernes scorpioides.</title>
        <authorList>
            <person name="Zeh D."/>
            <person name="Zeh J."/>
        </authorList>
    </citation>
    <scope>NUCLEOTIDE SEQUENCE [LARGE SCALE GENOMIC DNA]</scope>
    <source>
        <strain evidence="2">IN4F17</strain>
        <tissue evidence="2">Whole Body</tissue>
    </source>
</reference>
<protein>
    <submittedName>
        <fullName evidence="2">Uncharacterized protein</fullName>
    </submittedName>
</protein>
<organism evidence="2 3">
    <name type="scientific">Cordylochernes scorpioides</name>
    <dbReference type="NCBI Taxonomy" id="51811"/>
    <lineage>
        <taxon>Eukaryota</taxon>
        <taxon>Metazoa</taxon>
        <taxon>Ecdysozoa</taxon>
        <taxon>Arthropoda</taxon>
        <taxon>Chelicerata</taxon>
        <taxon>Arachnida</taxon>
        <taxon>Pseudoscorpiones</taxon>
        <taxon>Cheliferoidea</taxon>
        <taxon>Chernetidae</taxon>
        <taxon>Cordylochernes</taxon>
    </lineage>
</organism>
<accession>A0ABY6LLG3</accession>
<dbReference type="InterPro" id="IPR009057">
    <property type="entry name" value="Homeodomain-like_sf"/>
</dbReference>
<evidence type="ECO:0000313" key="3">
    <source>
        <dbReference type="Proteomes" id="UP001235939"/>
    </source>
</evidence>